<dbReference type="AlphaFoldDB" id="A0A1B9F8U1"/>
<keyword evidence="2" id="KW-1185">Reference proteome</keyword>
<dbReference type="Proteomes" id="UP000093080">
    <property type="component" value="Unassembled WGS sequence"/>
</dbReference>
<evidence type="ECO:0000313" key="1">
    <source>
        <dbReference type="EMBL" id="OCC16330.1"/>
    </source>
</evidence>
<reference evidence="1 2" key="1">
    <citation type="submission" date="2016-06" db="EMBL/GenBank/DDBJ databases">
        <title>Respiratory ammonification of nitrate coupled to the oxidation of elemental sulfur in deep-sea autotrophic thermophilic bacteria.</title>
        <authorList>
            <person name="Slobodkina G.B."/>
            <person name="Mardanov A.V."/>
            <person name="Ravin N.V."/>
            <person name="Frolova A.A."/>
            <person name="Viryasiv M.B."/>
            <person name="Chernyh N.A."/>
            <person name="Bonch-Osmolovskaya E.A."/>
            <person name="Slobodkin A.I."/>
        </authorList>
    </citation>
    <scope>NUCLEOTIDE SEQUENCE [LARGE SCALE GENOMIC DNA]</scope>
    <source>
        <strain evidence="1 2">S69</strain>
    </source>
</reference>
<dbReference type="EMBL" id="MAGO01000001">
    <property type="protein sequence ID" value="OCC16330.1"/>
    <property type="molecule type" value="Genomic_DNA"/>
</dbReference>
<protein>
    <submittedName>
        <fullName evidence="1">Uncharacterized protein</fullName>
    </submittedName>
</protein>
<evidence type="ECO:0000313" key="2">
    <source>
        <dbReference type="Proteomes" id="UP000093080"/>
    </source>
</evidence>
<gene>
    <name evidence="1" type="ORF">DBT_0147</name>
</gene>
<organism evidence="1 2">
    <name type="scientific">Dissulfuribacter thermophilus</name>
    <dbReference type="NCBI Taxonomy" id="1156395"/>
    <lineage>
        <taxon>Bacteria</taxon>
        <taxon>Pseudomonadati</taxon>
        <taxon>Thermodesulfobacteriota</taxon>
        <taxon>Dissulfuribacteria</taxon>
        <taxon>Dissulfuribacterales</taxon>
        <taxon>Dissulfuribacteraceae</taxon>
        <taxon>Dissulfuribacter</taxon>
    </lineage>
</organism>
<accession>A0A1B9F8U1</accession>
<name>A0A1B9F8U1_9BACT</name>
<comment type="caution">
    <text evidence="1">The sequence shown here is derived from an EMBL/GenBank/DDBJ whole genome shotgun (WGS) entry which is preliminary data.</text>
</comment>
<proteinExistence type="predicted"/>
<sequence length="63" mass="7071">MLFVEASPLSNKCYIFIHGRIDFSSSLKFTVKIPIGIIRLVHNAITGRRQKVEASPAWTKARG</sequence>